<dbReference type="InterPro" id="IPR000571">
    <property type="entry name" value="Znf_CCCH"/>
</dbReference>
<feature type="region of interest" description="Disordered" evidence="5">
    <location>
        <begin position="498"/>
        <end position="533"/>
    </location>
</feature>
<reference evidence="7 8" key="1">
    <citation type="journal article" date="2012" name="Eukaryot. Cell">
        <title>Genome sequence of the Trichosporon asahii environmental strain CBS 8904.</title>
        <authorList>
            <person name="Yang R.Y."/>
            <person name="Li H.T."/>
            <person name="Zhu H."/>
            <person name="Zhou G.P."/>
            <person name="Wang M."/>
            <person name="Wang L."/>
        </authorList>
    </citation>
    <scope>NUCLEOTIDE SEQUENCE [LARGE SCALE GENOMIC DNA]</scope>
    <source>
        <strain evidence="7 8">CBS 8904</strain>
    </source>
</reference>
<gene>
    <name evidence="7" type="ORF">A1Q2_02961</name>
</gene>
<dbReference type="Pfam" id="PF08590">
    <property type="entry name" value="DUF1771"/>
    <property type="match status" value="1"/>
</dbReference>
<dbReference type="PANTHER" id="PTHR46651">
    <property type="entry name" value="POLYADENYLATE-BINDING PROTEIN-INTERACTING PROTEIN 7"/>
    <property type="match status" value="1"/>
</dbReference>
<feature type="compositionally biased region" description="Polar residues" evidence="5">
    <location>
        <begin position="33"/>
        <end position="43"/>
    </location>
</feature>
<dbReference type="Gene3D" id="3.30.1370.210">
    <property type="match status" value="1"/>
</dbReference>
<keyword evidence="2 4" id="KW-0863">Zinc-finger</keyword>
<dbReference type="InterPro" id="IPR013899">
    <property type="entry name" value="DUF1771"/>
</dbReference>
<dbReference type="InterPro" id="IPR036063">
    <property type="entry name" value="Smr_dom_sf"/>
</dbReference>
<dbReference type="InterPro" id="IPR036855">
    <property type="entry name" value="Znf_CCCH_sf"/>
</dbReference>
<feature type="zinc finger region" description="C3H1-type" evidence="4">
    <location>
        <begin position="559"/>
        <end position="586"/>
    </location>
</feature>
<proteinExistence type="predicted"/>
<accession>K1VQ50</accession>
<dbReference type="GO" id="GO:0008270">
    <property type="term" value="F:zinc ion binding"/>
    <property type="evidence" value="ECO:0007669"/>
    <property type="project" value="UniProtKB-KW"/>
</dbReference>
<dbReference type="Proteomes" id="UP000006757">
    <property type="component" value="Unassembled WGS sequence"/>
</dbReference>
<feature type="compositionally biased region" description="Basic and acidic residues" evidence="5">
    <location>
        <begin position="54"/>
        <end position="67"/>
    </location>
</feature>
<dbReference type="EMBL" id="AMBO01000277">
    <property type="protein sequence ID" value="EKD02731.1"/>
    <property type="molecule type" value="Genomic_DNA"/>
</dbReference>
<dbReference type="CDD" id="cd14279">
    <property type="entry name" value="CUE"/>
    <property type="match status" value="1"/>
</dbReference>
<feature type="compositionally biased region" description="Polar residues" evidence="5">
    <location>
        <begin position="262"/>
        <end position="271"/>
    </location>
</feature>
<dbReference type="AlphaFoldDB" id="K1VQ50"/>
<keyword evidence="8" id="KW-1185">Reference proteome</keyword>
<name>K1VQ50_TRIAC</name>
<keyword evidence="1 4" id="KW-0479">Metal-binding</keyword>
<dbReference type="SMART" id="SM00356">
    <property type="entry name" value="ZnF_C3H1"/>
    <property type="match status" value="2"/>
</dbReference>
<sequence length="938" mass="99566">MASKSGGDQSVLDTNPHLAHYVFKMLVTSLATRNASGQHPLSVSSSGESDSDDDDHHHTDGHSEHNETASSADEDGQPKAPRSNTSSNGNRTAGPTREEKEDIVRKIIELLDNEQEEDVKDLLRSPMGDLGKTDLRTTRLWTRSASTACTVTEVRLLFLNDAELISDDLSGVPYQAGAFTPTRIRRPYTPTGVGTLRVRTPLARPHSPAGSGAATPTSSHGPSALGRVDSSSSAPVSPSTSPRQALNVKAATFNPTGGPATRNLSNATIGFTPSADPWRDAEPTSRSASPYAFGAGQSMVRTGSGRIMAAPIISDPSSPFHSPLGTPTRTHAKLAGDMFASPAMTARPASRGVVPDEEDDEEFSPFGSGLPKLHHQNDSGLNSHAKPFEPTFGGANHDFHPTGSPLATPYGSQASTSYESKSSADAEDDPNAPPSGMTPLDVLSSVFSTVPRVQLEDALHRAGYDFEAAMAMLVAQYAHPRSGASTPQRINSPRPLIGIDGRGGPQHAPGPGYFQQGGRGLGGNVNSGMGGPRNTGPTRMCRYFLNGECRRSDCRFSHDLDRALCRFWLRGHCAKGPSCEFMHNLPNNMDPNQLNSSMGRMNLDSPGGSIPGTPPIQGHYGANHGGGGGDDFPDLLAARLNRHVGRFDPARNRFANAVKRPAPAPPPAGVIHVTGAQPRMVSAQGQGPLGGDRTPNNAPASVPVVPRPSNRVKLHAPTLLPTLATGSAANEQYMTARAASIRLGHARNACLARAADAFRRGDGAAAKRFSREGKALNEKMLHEAAEAANALVKDRMHDAQRAVRERDPSWSDDPRDRTERGKECGSGLGVVLGVASAGKVPGGDRLSSEERTECLLDLHTLHGSEGAELASHFLAELEREHYRGLAYIVVGEEKHVGQQDPARGASKVRLANSVKQFLAEWGYAWSENAGVLCVDPCR</sequence>
<dbReference type="OrthoDB" id="3247158at2759"/>
<evidence type="ECO:0000313" key="8">
    <source>
        <dbReference type="Proteomes" id="UP000006757"/>
    </source>
</evidence>
<dbReference type="SUPFAM" id="SSF90229">
    <property type="entry name" value="CCCH zinc finger"/>
    <property type="match status" value="1"/>
</dbReference>
<dbReference type="STRING" id="1220162.K1VQ50"/>
<dbReference type="eggNOG" id="KOG1040">
    <property type="taxonomic scope" value="Eukaryota"/>
</dbReference>
<protein>
    <recommendedName>
        <fullName evidence="6">C3H1-type domain-containing protein</fullName>
    </recommendedName>
</protein>
<comment type="caution">
    <text evidence="7">The sequence shown here is derived from an EMBL/GenBank/DDBJ whole genome shotgun (WGS) entry which is preliminary data.</text>
</comment>
<organism evidence="7 8">
    <name type="scientific">Trichosporon asahii var. asahii (strain CBS 8904)</name>
    <name type="common">Yeast</name>
    <dbReference type="NCBI Taxonomy" id="1220162"/>
    <lineage>
        <taxon>Eukaryota</taxon>
        <taxon>Fungi</taxon>
        <taxon>Dikarya</taxon>
        <taxon>Basidiomycota</taxon>
        <taxon>Agaricomycotina</taxon>
        <taxon>Tremellomycetes</taxon>
        <taxon>Trichosporonales</taxon>
        <taxon>Trichosporonaceae</taxon>
        <taxon>Trichosporon</taxon>
    </lineage>
</organism>
<feature type="compositionally biased region" description="Polar residues" evidence="5">
    <location>
        <begin position="82"/>
        <end position="93"/>
    </location>
</feature>
<dbReference type="PANTHER" id="PTHR46651:SF1">
    <property type="entry name" value="SMALL MUTS RELATED FAMILY PROTEIN"/>
    <property type="match status" value="1"/>
</dbReference>
<dbReference type="Pfam" id="PF14608">
    <property type="entry name" value="zf-CCCH_2"/>
    <property type="match status" value="1"/>
</dbReference>
<feature type="domain" description="C3H1-type" evidence="6">
    <location>
        <begin position="535"/>
        <end position="558"/>
    </location>
</feature>
<evidence type="ECO:0000259" key="6">
    <source>
        <dbReference type="PROSITE" id="PS50103"/>
    </source>
</evidence>
<dbReference type="Pfam" id="PF00642">
    <property type="entry name" value="zf-CCCH"/>
    <property type="match status" value="1"/>
</dbReference>
<feature type="region of interest" description="Disordered" evidence="5">
    <location>
        <begin position="343"/>
        <end position="440"/>
    </location>
</feature>
<keyword evidence="3 4" id="KW-0862">Zinc</keyword>
<dbReference type="InterPro" id="IPR053242">
    <property type="entry name" value="PAM2-like_domain"/>
</dbReference>
<evidence type="ECO:0000256" key="4">
    <source>
        <dbReference type="PROSITE-ProRule" id="PRU00723"/>
    </source>
</evidence>
<feature type="compositionally biased region" description="Polar residues" evidence="5">
    <location>
        <begin position="410"/>
        <end position="423"/>
    </location>
</feature>
<evidence type="ECO:0000256" key="1">
    <source>
        <dbReference type="ARBA" id="ARBA00022723"/>
    </source>
</evidence>
<dbReference type="InParanoid" id="K1VQ50"/>
<dbReference type="HOGENOM" id="CLU_014934_0_0_1"/>
<feature type="region of interest" description="Disordered" evidence="5">
    <location>
        <begin position="797"/>
        <end position="822"/>
    </location>
</feature>
<feature type="compositionally biased region" description="Gly residues" evidence="5">
    <location>
        <begin position="515"/>
        <end position="533"/>
    </location>
</feature>
<dbReference type="Gene3D" id="3.30.1370.110">
    <property type="match status" value="1"/>
</dbReference>
<dbReference type="Gene3D" id="4.10.1000.10">
    <property type="entry name" value="Zinc finger, CCCH-type"/>
    <property type="match status" value="1"/>
</dbReference>
<feature type="region of interest" description="Disordered" evidence="5">
    <location>
        <begin position="183"/>
        <end position="293"/>
    </location>
</feature>
<evidence type="ECO:0000256" key="5">
    <source>
        <dbReference type="SAM" id="MobiDB-lite"/>
    </source>
</evidence>
<dbReference type="SMART" id="SM01162">
    <property type="entry name" value="DUF1771"/>
    <property type="match status" value="1"/>
</dbReference>
<feature type="zinc finger region" description="C3H1-type" evidence="4">
    <location>
        <begin position="535"/>
        <end position="558"/>
    </location>
</feature>
<feature type="domain" description="C3H1-type" evidence="6">
    <location>
        <begin position="559"/>
        <end position="586"/>
    </location>
</feature>
<feature type="region of interest" description="Disordered" evidence="5">
    <location>
        <begin position="33"/>
        <end position="101"/>
    </location>
</feature>
<evidence type="ECO:0000313" key="7">
    <source>
        <dbReference type="EMBL" id="EKD02731.1"/>
    </source>
</evidence>
<evidence type="ECO:0000256" key="2">
    <source>
        <dbReference type="ARBA" id="ARBA00022771"/>
    </source>
</evidence>
<evidence type="ECO:0000256" key="3">
    <source>
        <dbReference type="ARBA" id="ARBA00022833"/>
    </source>
</evidence>
<feature type="compositionally biased region" description="Low complexity" evidence="5">
    <location>
        <begin position="230"/>
        <end position="242"/>
    </location>
</feature>
<dbReference type="PROSITE" id="PS50103">
    <property type="entry name" value="ZF_C3H1"/>
    <property type="match status" value="2"/>
</dbReference>